<dbReference type="Gene3D" id="1.25.40.280">
    <property type="entry name" value="alix/aip1 like domains"/>
    <property type="match status" value="1"/>
</dbReference>
<dbReference type="STRING" id="432359.A0A0F7V005"/>
<feature type="compositionally biased region" description="Basic and acidic residues" evidence="2">
    <location>
        <begin position="1166"/>
        <end position="1193"/>
    </location>
</feature>
<evidence type="ECO:0000313" key="6">
    <source>
        <dbReference type="Proteomes" id="UP000002226"/>
    </source>
</evidence>
<reference evidence="6" key="2">
    <citation type="submission" date="2008-03" db="EMBL/GenBank/DDBJ databases">
        <title>Annotation of Toxoplasma gondii VEG.</title>
        <authorList>
            <person name="Lorenzi H."/>
            <person name="Inman J."/>
            <person name="Amedeo P."/>
            <person name="Brunk B."/>
            <person name="Roos D."/>
            <person name="Caler E."/>
        </authorList>
    </citation>
    <scope>NUCLEOTIDE SEQUENCE [LARGE SCALE GENOMIC DNA]</scope>
    <source>
        <strain evidence="6">ATCC 50861 / VEG</strain>
    </source>
</reference>
<sequence length="1218" mass="134588">MRTIPLKLPQRGEAELLGLLEQHCREHYGHHQLDLVRPVLQKWHRLRKEISRVSPRTGSTRLLDLHRAYLTLCGLLERHFSVSSPPHKGAASLSSSLASLWTSSLACPPPRSSSSSVSSSVSSSASSSLSRCAFSPQKEEKAGRRSSASSRLVGSSLGRFALHADFWAFEKACAIFNCAACEANAGLFVNREKLEEFQEALERFRRAGGIFELLRDMLPSMFSSESVQQREASSAAPYTAAEMTAAAACPEFSVHALTAYSFMMRAQAQCVSYERALREKLGKRLLSMLASQVATFYASALSHLLRVEEMTNATAQPGLLLQSPLSASTGGDAADSRPQTEASVLATWLKSQELSYLAAAHFQLARYEQEQVEMEGEGYGRLVARLRVCREFLAQAAALVEAHSLKCNLSGLFAHIVQTHEQLERDNAVVYLEAVPDPSRLTPLEHACCVELSSVAIQDLQDVDAHAAAQLCQLLPTSVRLRGEEYATRYRAGVRDLKQRVSEELSGVSSFLLARQLPDQLREVALKLQEEKKVRNQPRADLTLELPPHLWNQIRAVQAAGGFDAYEEQQALLAQASVATQRQLADIERLLEAEEAADEAFREESGDPSSDKKERLRTPDARGNCNESDLDSGDRLSDEESLMLLVPASELASQFRVSLDKYRSKAEQAQSANLSLEAKLREAVLPVPLCSSLRSPPSRVSSPSAVGSPPSSAQAPRNSGGSALCMRATLKAASPSEVLACLLPRLEACMQSRQTETERTQRAAERDARIREREEKLQLTHQALANLEAAVHALQSEANRIQEDVDLDAVHSLLLRARNEGELFDSVLLREEQATLGAAQERIATACRSVRTYLEEATTSWETLSVSEGAWCLFTREEKARASEALRMEANAVFSSLSVRLNVLMEMQDEQEEGAAFFCQLQQFLSEIRRQVEACRESREAARQRGRERRRFRETAETSRRSEENWEEPSAKATAESCPPRGEKRRLRQDGDEETHSTEAIRHNSRREETDAYGGDEGDGGGERRGLSAASSPRFPQCDGAYSPTKTWGAGGADEAPRACSPEQRMSEAPGGERRVVRRFPETNESEEKLNACGANEEKPDAADDLWTNAHAFSVFLPPGCSLPGEAWAEPCFPERAPATKTGGDERENEDNRVFVHAANGVLQWKDEREKRQAAEKDAKLHTGSLDKRREAPQDDIDMDATTAAGLPFEDEGEQERD</sequence>
<dbReference type="SMART" id="SM01041">
    <property type="entry name" value="BRO1"/>
    <property type="match status" value="1"/>
</dbReference>
<dbReference type="InterPro" id="IPR038499">
    <property type="entry name" value="BRO1_sf"/>
</dbReference>
<feature type="region of interest" description="Disordered" evidence="2">
    <location>
        <begin position="692"/>
        <end position="720"/>
    </location>
</feature>
<keyword evidence="6" id="KW-1185">Reference proteome</keyword>
<dbReference type="PANTHER" id="PTHR23030:SF30">
    <property type="entry name" value="TYROSINE-PROTEIN PHOSPHATASE NON-RECEPTOR TYPE 23"/>
    <property type="match status" value="1"/>
</dbReference>
<feature type="compositionally biased region" description="Low complexity" evidence="2">
    <location>
        <begin position="692"/>
        <end position="716"/>
    </location>
</feature>
<dbReference type="VEuPathDB" id="ToxoDB:TGVEG_256910"/>
<dbReference type="GO" id="GO:0005768">
    <property type="term" value="C:endosome"/>
    <property type="evidence" value="ECO:0007669"/>
    <property type="project" value="TreeGrafter"/>
</dbReference>
<dbReference type="OrthoDB" id="331918at2759"/>
<gene>
    <name evidence="4" type="ORF">BN1205_077550</name>
    <name evidence="5" type="ORF">TGVEG_256910</name>
</gene>
<dbReference type="Gene3D" id="1.20.140.50">
    <property type="entry name" value="alix/aip1 like domains"/>
    <property type="match status" value="1"/>
</dbReference>
<proteinExistence type="predicted"/>
<feature type="compositionally biased region" description="Basic and acidic residues" evidence="2">
    <location>
        <begin position="939"/>
        <end position="964"/>
    </location>
</feature>
<evidence type="ECO:0000313" key="4">
    <source>
        <dbReference type="EMBL" id="CEL74589.1"/>
    </source>
</evidence>
<dbReference type="InterPro" id="IPR004328">
    <property type="entry name" value="BRO1_dom"/>
</dbReference>
<name>A0A0F7V005_TOXGV</name>
<feature type="region of interest" description="Disordered" evidence="2">
    <location>
        <begin position="596"/>
        <end position="636"/>
    </location>
</feature>
<dbReference type="Pfam" id="PF03097">
    <property type="entry name" value="BRO1"/>
    <property type="match status" value="1"/>
</dbReference>
<feature type="compositionally biased region" description="Acidic residues" evidence="2">
    <location>
        <begin position="1209"/>
        <end position="1218"/>
    </location>
</feature>
<feature type="compositionally biased region" description="Basic and acidic residues" evidence="2">
    <location>
        <begin position="599"/>
        <end position="620"/>
    </location>
</feature>
<reference evidence="5" key="1">
    <citation type="submission" date="2007-03" db="EMBL/GenBank/DDBJ databases">
        <authorList>
            <person name="Paulsen I."/>
        </authorList>
    </citation>
    <scope>NUCLEOTIDE SEQUENCE</scope>
    <source>
        <strain evidence="5">VEG</strain>
    </source>
</reference>
<feature type="region of interest" description="Disordered" evidence="2">
    <location>
        <begin position="1166"/>
        <end position="1218"/>
    </location>
</feature>
<evidence type="ECO:0000313" key="5">
    <source>
        <dbReference type="EMBL" id="ESS28635.1"/>
    </source>
</evidence>
<dbReference type="EMBL" id="AAYL02000337">
    <property type="protein sequence ID" value="ESS28635.1"/>
    <property type="molecule type" value="Genomic_DNA"/>
</dbReference>
<evidence type="ECO:0000256" key="2">
    <source>
        <dbReference type="SAM" id="MobiDB-lite"/>
    </source>
</evidence>
<accession>A0A0F7V005</accession>
<protein>
    <submittedName>
        <fullName evidence="5">Bro1-like domain protein</fullName>
    </submittedName>
</protein>
<feature type="region of interest" description="Disordered" evidence="2">
    <location>
        <begin position="939"/>
        <end position="1100"/>
    </location>
</feature>
<organism evidence="4">
    <name type="scientific">Toxoplasma gondii (strain ATCC 50861 / VEG)</name>
    <dbReference type="NCBI Taxonomy" id="432359"/>
    <lineage>
        <taxon>Eukaryota</taxon>
        <taxon>Sar</taxon>
        <taxon>Alveolata</taxon>
        <taxon>Apicomplexa</taxon>
        <taxon>Conoidasida</taxon>
        <taxon>Coccidia</taxon>
        <taxon>Eucoccidiorida</taxon>
        <taxon>Eimeriorina</taxon>
        <taxon>Sarcocystidae</taxon>
        <taxon>Toxoplasma</taxon>
    </lineage>
</organism>
<feature type="compositionally biased region" description="Basic and acidic residues" evidence="2">
    <location>
        <begin position="988"/>
        <end position="1010"/>
    </location>
</feature>
<dbReference type="AlphaFoldDB" id="A0A0F7V005"/>
<feature type="coiled-coil region" evidence="1">
    <location>
        <begin position="770"/>
        <end position="804"/>
    </location>
</feature>
<feature type="domain" description="BRO1" evidence="3">
    <location>
        <begin position="1"/>
        <end position="745"/>
    </location>
</feature>
<feature type="compositionally biased region" description="Basic and acidic residues" evidence="2">
    <location>
        <begin position="1071"/>
        <end position="1100"/>
    </location>
</feature>
<evidence type="ECO:0000256" key="1">
    <source>
        <dbReference type="SAM" id="Coils"/>
    </source>
</evidence>
<reference evidence="5" key="3">
    <citation type="submission" date="2013-08" db="EMBL/GenBank/DDBJ databases">
        <authorList>
            <person name="Sibley D."/>
            <person name="Venepally P."/>
            <person name="Karamycheva S."/>
            <person name="Hadjithomas M."/>
            <person name="Khan A."/>
            <person name="Brunk B."/>
            <person name="Roos D."/>
            <person name="Caler E."/>
            <person name="Lorenzi H."/>
        </authorList>
    </citation>
    <scope>NUCLEOTIDE SEQUENCE</scope>
    <source>
        <strain evidence="5">VEG</strain>
    </source>
</reference>
<evidence type="ECO:0000259" key="3">
    <source>
        <dbReference type="PROSITE" id="PS51180"/>
    </source>
</evidence>
<dbReference type="EMBL" id="LN714497">
    <property type="protein sequence ID" value="CEL74589.1"/>
    <property type="molecule type" value="Genomic_DNA"/>
</dbReference>
<dbReference type="PANTHER" id="PTHR23030">
    <property type="entry name" value="PCD6 INTERACTING PROTEIN-RELATED"/>
    <property type="match status" value="1"/>
</dbReference>
<reference evidence="4" key="4">
    <citation type="journal article" date="2015" name="PLoS ONE">
        <title>Comprehensive Evaluation of Toxoplasma gondii VEG and Neospora caninum LIV Genomes with Tachyzoite Stage Transcriptome and Proteome Defines Novel Transcript Features.</title>
        <authorList>
            <person name="Ramaprasad A."/>
            <person name="Mourier T."/>
            <person name="Naeem R."/>
            <person name="Malas T.B."/>
            <person name="Moussa E."/>
            <person name="Panigrahi A."/>
            <person name="Vermont S.J."/>
            <person name="Otto T.D."/>
            <person name="Wastling J."/>
            <person name="Pain A."/>
        </authorList>
    </citation>
    <scope>NUCLEOTIDE SEQUENCE</scope>
    <source>
        <strain evidence="4">VEG</strain>
    </source>
</reference>
<dbReference type="OMA" id="FNCAACE"/>
<dbReference type="GO" id="GO:0043328">
    <property type="term" value="P:protein transport to vacuole involved in ubiquitin-dependent protein catabolic process via the multivesicular body sorting pathway"/>
    <property type="evidence" value="ECO:0007669"/>
    <property type="project" value="TreeGrafter"/>
</dbReference>
<dbReference type="PROSITE" id="PS51180">
    <property type="entry name" value="BRO1"/>
    <property type="match status" value="1"/>
</dbReference>
<keyword evidence="1" id="KW-0175">Coiled coil</keyword>
<dbReference type="Proteomes" id="UP000002226">
    <property type="component" value="Unassembled WGS sequence"/>
</dbReference>